<evidence type="ECO:0000256" key="10">
    <source>
        <dbReference type="PROSITE-ProRule" id="PRU01360"/>
    </source>
</evidence>
<dbReference type="InterPro" id="IPR000531">
    <property type="entry name" value="Beta-barrel_TonB"/>
</dbReference>
<evidence type="ECO:0000256" key="12">
    <source>
        <dbReference type="SAM" id="SignalP"/>
    </source>
</evidence>
<organism evidence="14 15">
    <name type="scientific">Sphingobium nicotianae</name>
    <dbReference type="NCBI Taxonomy" id="2782607"/>
    <lineage>
        <taxon>Bacteria</taxon>
        <taxon>Pseudomonadati</taxon>
        <taxon>Pseudomonadota</taxon>
        <taxon>Alphaproteobacteria</taxon>
        <taxon>Sphingomonadales</taxon>
        <taxon>Sphingomonadaceae</taxon>
        <taxon>Sphingobium</taxon>
    </lineage>
</organism>
<dbReference type="Pfam" id="PF00593">
    <property type="entry name" value="TonB_dep_Rec_b-barrel"/>
    <property type="match status" value="1"/>
</dbReference>
<dbReference type="GO" id="GO:0006826">
    <property type="term" value="P:iron ion transport"/>
    <property type="evidence" value="ECO:0007669"/>
    <property type="project" value="UniProtKB-KW"/>
</dbReference>
<dbReference type="AlphaFoldDB" id="A0A9X1DFB9"/>
<keyword evidence="8 10" id="KW-0472">Membrane</keyword>
<keyword evidence="5 10" id="KW-0812">Transmembrane</keyword>
<protein>
    <submittedName>
        <fullName evidence="14">TonB-dependent receptor</fullName>
    </submittedName>
</protein>
<keyword evidence="14" id="KW-0675">Receptor</keyword>
<keyword evidence="6" id="KW-0408">Iron</keyword>
<evidence type="ECO:0000256" key="3">
    <source>
        <dbReference type="ARBA" id="ARBA00022452"/>
    </source>
</evidence>
<evidence type="ECO:0000256" key="9">
    <source>
        <dbReference type="ARBA" id="ARBA00023237"/>
    </source>
</evidence>
<keyword evidence="4" id="KW-0410">Iron transport</keyword>
<evidence type="ECO:0000256" key="1">
    <source>
        <dbReference type="ARBA" id="ARBA00004571"/>
    </source>
</evidence>
<comment type="subcellular location">
    <subcellularLocation>
        <location evidence="1 10">Cell outer membrane</location>
        <topology evidence="1 10">Multi-pass membrane protein</topology>
    </subcellularLocation>
</comment>
<dbReference type="PANTHER" id="PTHR47234:SF3">
    <property type="entry name" value="SECRETIN_TONB SHORT N-TERMINAL DOMAIN-CONTAINING PROTEIN"/>
    <property type="match status" value="1"/>
</dbReference>
<gene>
    <name evidence="14" type="ORF">KK488_19675</name>
</gene>
<dbReference type="RefSeq" id="WP_214625429.1">
    <property type="nucleotide sequence ID" value="NZ_JAHGAW010000015.1"/>
</dbReference>
<dbReference type="EMBL" id="JAHGAW010000015">
    <property type="protein sequence ID" value="MBT2189175.1"/>
    <property type="molecule type" value="Genomic_DNA"/>
</dbReference>
<evidence type="ECO:0000313" key="14">
    <source>
        <dbReference type="EMBL" id="MBT2189175.1"/>
    </source>
</evidence>
<evidence type="ECO:0000256" key="8">
    <source>
        <dbReference type="ARBA" id="ARBA00023136"/>
    </source>
</evidence>
<name>A0A9X1DFB9_9SPHN</name>
<evidence type="ECO:0000256" key="4">
    <source>
        <dbReference type="ARBA" id="ARBA00022496"/>
    </source>
</evidence>
<dbReference type="PROSITE" id="PS52016">
    <property type="entry name" value="TONB_DEPENDENT_REC_3"/>
    <property type="match status" value="1"/>
</dbReference>
<keyword evidence="12" id="KW-0732">Signal</keyword>
<evidence type="ECO:0000259" key="13">
    <source>
        <dbReference type="SMART" id="SM00965"/>
    </source>
</evidence>
<dbReference type="GO" id="GO:0009279">
    <property type="term" value="C:cell outer membrane"/>
    <property type="evidence" value="ECO:0007669"/>
    <property type="project" value="UniProtKB-SubCell"/>
</dbReference>
<feature type="domain" description="Secretin/TonB short N-terminal" evidence="13">
    <location>
        <begin position="56"/>
        <end position="105"/>
    </location>
</feature>
<dbReference type="PANTHER" id="PTHR47234">
    <property type="match status" value="1"/>
</dbReference>
<dbReference type="Gene3D" id="2.40.170.20">
    <property type="entry name" value="TonB-dependent receptor, beta-barrel domain"/>
    <property type="match status" value="1"/>
</dbReference>
<reference evidence="14" key="1">
    <citation type="submission" date="2021-05" db="EMBL/GenBank/DDBJ databases">
        <title>Genome of Sphingobium sp. strain.</title>
        <authorList>
            <person name="Fan R."/>
        </authorList>
    </citation>
    <scope>NUCLEOTIDE SEQUENCE</scope>
    <source>
        <strain evidence="14">H33</strain>
    </source>
</reference>
<feature type="chain" id="PRO_5040730899" evidence="12">
    <location>
        <begin position="30"/>
        <end position="1064"/>
    </location>
</feature>
<dbReference type="InterPro" id="IPR011662">
    <property type="entry name" value="Secretin/TonB_short_N"/>
</dbReference>
<feature type="signal peptide" evidence="12">
    <location>
        <begin position="1"/>
        <end position="29"/>
    </location>
</feature>
<evidence type="ECO:0000256" key="2">
    <source>
        <dbReference type="ARBA" id="ARBA00022448"/>
    </source>
</evidence>
<dbReference type="Gene3D" id="3.55.50.30">
    <property type="match status" value="1"/>
</dbReference>
<keyword evidence="4" id="KW-0406">Ion transport</keyword>
<dbReference type="SMART" id="SM00965">
    <property type="entry name" value="STN"/>
    <property type="match status" value="1"/>
</dbReference>
<comment type="caution">
    <text evidence="14">The sequence shown here is derived from an EMBL/GenBank/DDBJ whole genome shotgun (WGS) entry which is preliminary data.</text>
</comment>
<evidence type="ECO:0000313" key="15">
    <source>
        <dbReference type="Proteomes" id="UP001138757"/>
    </source>
</evidence>
<keyword evidence="9 10" id="KW-0998">Cell outer membrane</keyword>
<evidence type="ECO:0000256" key="5">
    <source>
        <dbReference type="ARBA" id="ARBA00022692"/>
    </source>
</evidence>
<dbReference type="InterPro" id="IPR037066">
    <property type="entry name" value="Plug_dom_sf"/>
</dbReference>
<dbReference type="InterPro" id="IPR012910">
    <property type="entry name" value="Plug_dom"/>
</dbReference>
<accession>A0A9X1DFB9</accession>
<dbReference type="Pfam" id="PF07715">
    <property type="entry name" value="Plug"/>
    <property type="match status" value="1"/>
</dbReference>
<dbReference type="Proteomes" id="UP001138757">
    <property type="component" value="Unassembled WGS sequence"/>
</dbReference>
<dbReference type="SUPFAM" id="SSF56935">
    <property type="entry name" value="Porins"/>
    <property type="match status" value="1"/>
</dbReference>
<keyword evidence="7 11" id="KW-0798">TonB box</keyword>
<dbReference type="Gene3D" id="2.170.130.10">
    <property type="entry name" value="TonB-dependent receptor, plug domain"/>
    <property type="match status" value="1"/>
</dbReference>
<comment type="similarity">
    <text evidence="10 11">Belongs to the TonB-dependent receptor family.</text>
</comment>
<proteinExistence type="inferred from homology"/>
<dbReference type="InterPro" id="IPR036942">
    <property type="entry name" value="Beta-barrel_TonB_sf"/>
</dbReference>
<evidence type="ECO:0000256" key="11">
    <source>
        <dbReference type="RuleBase" id="RU003357"/>
    </source>
</evidence>
<dbReference type="InterPro" id="IPR039426">
    <property type="entry name" value="TonB-dep_rcpt-like"/>
</dbReference>
<keyword evidence="2 10" id="KW-0813">Transport</keyword>
<keyword evidence="3 10" id="KW-1134">Transmembrane beta strand</keyword>
<sequence length="1064" mass="112897">MSNRGHVASFGYSAAAIVALCAAVVPAAAAGQARNFDISAGDLASALNAFARQSNQDIIFQSNLVTGKRTKGVRGSLEPRAALQLLLQGTGLRVDGDAVLYVRKAGPVAPAPVRQQPASFATNVAIAATQEADSGGAPAAAEPEAEPTASAEIIVTGSRIVRNGNDAPTPTTVLSTEAINERSPANVADYLNQLPSMGQGNTPRTTTVYANATGGANQINARGLGVTRTLTLLDGRRVVGSGMNPAVDINMLPQNLVQRVDVVTGGASAAYGSDAVAGVVNFILDNKFTGLKGNLSVSQTDYSDGRIFSGDLAFGAKLGGGRGHVLLSGSYYKGDGIDFYDSTRPWYQPGLATLSNPAWTATNGQSGLIVRNDVGITATPGGVISAGPLKGIMFLPGGQTGNFVTGDIVQGLNQAGGTFVAGSSSRGSLLPYDKHWNVYGRLSYDLTDNITAIVEASYAGNDSVNWSAIYTRNPGTTAITVSRTNPFLPLSVQQAMDTAKVTTFPLARIFFDMTNDPDSHNGQAGYFRRQDRIMAALEGSFGSSGIWHAYYQRGHSKVWYTRENNIILTRFNQAVDAVANPATGGVPGVAVGTPVCRSTLTAPTNGCVPMNIFGEGSLGAASIAWVTGASDGLLTRQDIDFYQHVWSIDGQYSPFSTWAGEVSIAAGFEYRKESFSSRADPTSLASAWNVGNYKGGAAGYNVKEFFGELLVPLLKDAPIAKSVEFNGAVRRTDYTTSGTVTTWKAGLSWQLNDDLRLRGTRSRDIRAPNLNDLFAPASQFVNQYLDRTQPGSPQVPNFTLSGGNPNLTPEIADTWTAGGVYQPHWLPGFALSIDWYKINIKDAITSVGAQTIIDMCYGFNRPQNPAACNSIVLAPGATNLVNATIYTAGINAQNVAVEGIDYEASYRTELDGISEKLPGALAMRLLVSQRLKDETNLPGDSQPATLGTYGSLKWKAFMTTTYSVGPSRTTLTTRYYGPASISNQPMTSSTGYPANFNHVPSVWYFDLNENYDISVGGQKVTLYAGVENLFNKAPPPIPGGRAFGSDAPYDLIGRTYRLGFRFKY</sequence>
<evidence type="ECO:0000256" key="6">
    <source>
        <dbReference type="ARBA" id="ARBA00023004"/>
    </source>
</evidence>
<evidence type="ECO:0000256" key="7">
    <source>
        <dbReference type="ARBA" id="ARBA00023077"/>
    </source>
</evidence>
<keyword evidence="15" id="KW-1185">Reference proteome</keyword>